<dbReference type="SUPFAM" id="SSF47413">
    <property type="entry name" value="lambda repressor-like DNA-binding domains"/>
    <property type="match status" value="1"/>
</dbReference>
<keyword evidence="2" id="KW-1133">Transmembrane helix</keyword>
<organism evidence="4 5">
    <name type="scientific">Colwellia asteriadis</name>
    <dbReference type="NCBI Taxonomy" id="517723"/>
    <lineage>
        <taxon>Bacteria</taxon>
        <taxon>Pseudomonadati</taxon>
        <taxon>Pseudomonadota</taxon>
        <taxon>Gammaproteobacteria</taxon>
        <taxon>Alteromonadales</taxon>
        <taxon>Colwelliaceae</taxon>
        <taxon>Colwellia</taxon>
    </lineage>
</organism>
<dbReference type="PROSITE" id="PS50943">
    <property type="entry name" value="HTH_CROC1"/>
    <property type="match status" value="1"/>
</dbReference>
<evidence type="ECO:0000313" key="5">
    <source>
        <dbReference type="Proteomes" id="UP001500021"/>
    </source>
</evidence>
<dbReference type="CDD" id="cd00093">
    <property type="entry name" value="HTH_XRE"/>
    <property type="match status" value="1"/>
</dbReference>
<name>A0ABN1L842_9GAMM</name>
<dbReference type="Proteomes" id="UP001500021">
    <property type="component" value="Unassembled WGS sequence"/>
</dbReference>
<proteinExistence type="predicted"/>
<dbReference type="InterPro" id="IPR001387">
    <property type="entry name" value="Cro/C1-type_HTH"/>
</dbReference>
<protein>
    <recommendedName>
        <fullName evidence="3">HTH cro/C1-type domain-containing protein</fullName>
    </recommendedName>
</protein>
<dbReference type="Gene3D" id="1.10.260.40">
    <property type="entry name" value="lambda repressor-like DNA-binding domains"/>
    <property type="match status" value="1"/>
</dbReference>
<dbReference type="SMART" id="SM00530">
    <property type="entry name" value="HTH_XRE"/>
    <property type="match status" value="1"/>
</dbReference>
<dbReference type="Pfam" id="PF01381">
    <property type="entry name" value="HTH_3"/>
    <property type="match status" value="1"/>
</dbReference>
<evidence type="ECO:0000259" key="3">
    <source>
        <dbReference type="PROSITE" id="PS50943"/>
    </source>
</evidence>
<keyword evidence="2" id="KW-0812">Transmembrane</keyword>
<keyword evidence="5" id="KW-1185">Reference proteome</keyword>
<keyword evidence="2" id="KW-0472">Membrane</keyword>
<comment type="caution">
    <text evidence="4">The sequence shown here is derived from an EMBL/GenBank/DDBJ whole genome shotgun (WGS) entry which is preliminary data.</text>
</comment>
<gene>
    <name evidence="4" type="ORF">GCM10009111_19880</name>
</gene>
<evidence type="ECO:0000313" key="4">
    <source>
        <dbReference type="EMBL" id="GAA0817887.1"/>
    </source>
</evidence>
<dbReference type="PANTHER" id="PTHR46558">
    <property type="entry name" value="TRACRIPTIONAL REGULATORY PROTEIN-RELATED-RELATED"/>
    <property type="match status" value="1"/>
</dbReference>
<reference evidence="4 5" key="1">
    <citation type="journal article" date="2019" name="Int. J. Syst. Evol. Microbiol.">
        <title>The Global Catalogue of Microorganisms (GCM) 10K type strain sequencing project: providing services to taxonomists for standard genome sequencing and annotation.</title>
        <authorList>
            <consortium name="The Broad Institute Genomics Platform"/>
            <consortium name="The Broad Institute Genome Sequencing Center for Infectious Disease"/>
            <person name="Wu L."/>
            <person name="Ma J."/>
        </authorList>
    </citation>
    <scope>NUCLEOTIDE SEQUENCE [LARGE SCALE GENOMIC DNA]</scope>
    <source>
        <strain evidence="4 5">JCM 15608</strain>
    </source>
</reference>
<evidence type="ECO:0000256" key="1">
    <source>
        <dbReference type="ARBA" id="ARBA00023125"/>
    </source>
</evidence>
<sequence length="133" mass="14998">MNEVYLISTWNLDHGSRMKLADKLILLRKEKGWTQAIAAKNIAIQQSYLSKLENGHYQPSNDVIEKLCLAYDVPINSLMNQLKAKPALMRYLLPSAIVSATLGVMLLLNGYFALIFPQAYYTYKAQVVSASEK</sequence>
<accession>A0ABN1L842</accession>
<keyword evidence="1" id="KW-0238">DNA-binding</keyword>
<dbReference type="InterPro" id="IPR010982">
    <property type="entry name" value="Lambda_DNA-bd_dom_sf"/>
</dbReference>
<evidence type="ECO:0000256" key="2">
    <source>
        <dbReference type="SAM" id="Phobius"/>
    </source>
</evidence>
<dbReference type="EMBL" id="BAAAFA010000006">
    <property type="protein sequence ID" value="GAA0817887.1"/>
    <property type="molecule type" value="Genomic_DNA"/>
</dbReference>
<feature type="domain" description="HTH cro/C1-type" evidence="3">
    <location>
        <begin position="24"/>
        <end position="78"/>
    </location>
</feature>
<feature type="transmembrane region" description="Helical" evidence="2">
    <location>
        <begin position="91"/>
        <end position="114"/>
    </location>
</feature>
<dbReference type="PANTHER" id="PTHR46558:SF11">
    <property type="entry name" value="HTH-TYPE TRANSCRIPTIONAL REGULATOR XRE"/>
    <property type="match status" value="1"/>
</dbReference>